<dbReference type="Gene3D" id="2.60.120.10">
    <property type="entry name" value="Jelly Rolls"/>
    <property type="match status" value="1"/>
</dbReference>
<dbReference type="Pfam" id="PF07883">
    <property type="entry name" value="Cupin_2"/>
    <property type="match status" value="1"/>
</dbReference>
<dbReference type="PIRSF" id="PIRSF037087">
    <property type="entry name" value="UCP037087"/>
    <property type="match status" value="1"/>
</dbReference>
<gene>
    <name evidence="2" type="ORF">NCTC12157_05338</name>
</gene>
<organism evidence="2 3">
    <name type="scientific">Ewingella americana</name>
    <dbReference type="NCBI Taxonomy" id="41202"/>
    <lineage>
        <taxon>Bacteria</taxon>
        <taxon>Pseudomonadati</taxon>
        <taxon>Pseudomonadota</taxon>
        <taxon>Gammaproteobacteria</taxon>
        <taxon>Enterobacterales</taxon>
        <taxon>Yersiniaceae</taxon>
        <taxon>Ewingella</taxon>
    </lineage>
</organism>
<dbReference type="CDD" id="cd02210">
    <property type="entry name" value="cupin_BLR2406-like"/>
    <property type="match status" value="1"/>
</dbReference>
<dbReference type="InterPro" id="IPR014710">
    <property type="entry name" value="RmlC-like_jellyroll"/>
</dbReference>
<accession>A0A377TEA1</accession>
<dbReference type="InterPro" id="IPR017102">
    <property type="entry name" value="UCP037087"/>
</dbReference>
<proteinExistence type="predicted"/>
<dbReference type="AlphaFoldDB" id="A0A377TEA1"/>
<protein>
    <submittedName>
        <fullName evidence="2">Predicted mannose-6-phosphate isomerase</fullName>
    </submittedName>
</protein>
<reference evidence="2 3" key="1">
    <citation type="submission" date="2018-06" db="EMBL/GenBank/DDBJ databases">
        <authorList>
            <consortium name="Pathogen Informatics"/>
            <person name="Doyle S."/>
        </authorList>
    </citation>
    <scope>NUCLEOTIDE SEQUENCE [LARGE SCALE GENOMIC DNA]</scope>
    <source>
        <strain evidence="2 3">NCTC12157</strain>
    </source>
</reference>
<evidence type="ECO:0000313" key="3">
    <source>
        <dbReference type="Proteomes" id="UP000254304"/>
    </source>
</evidence>
<dbReference type="InterPro" id="IPR052535">
    <property type="entry name" value="Bacilysin_H2HPP_isomerase"/>
</dbReference>
<dbReference type="PANTHER" id="PTHR40112">
    <property type="entry name" value="H2HPP ISOMERASE"/>
    <property type="match status" value="1"/>
</dbReference>
<evidence type="ECO:0000313" key="2">
    <source>
        <dbReference type="EMBL" id="STS10739.1"/>
    </source>
</evidence>
<dbReference type="RefSeq" id="WP_128124685.1">
    <property type="nucleotide sequence ID" value="NZ_VXKG01000005.1"/>
</dbReference>
<dbReference type="InterPro" id="IPR011051">
    <property type="entry name" value="RmlC_Cupin_sf"/>
</dbReference>
<name>A0A377TEA1_9GAMM</name>
<sequence>MSAIKPECRLTQPQPTFIGKQGLSYQVGVSHELVGSENIHMQLATIPPHSQAKAHRHEHHETAIYALSGTSSVRYGDALEYFSEVPAGSFFYIPKNMPHLPYNNTDTPAVVVISRTDANEQESVIMMPELDFDVLASKA</sequence>
<feature type="domain" description="Cupin type-2" evidence="1">
    <location>
        <begin position="43"/>
        <end position="112"/>
    </location>
</feature>
<dbReference type="InterPro" id="IPR013096">
    <property type="entry name" value="Cupin_2"/>
</dbReference>
<keyword evidence="2" id="KW-0413">Isomerase</keyword>
<evidence type="ECO:0000259" key="1">
    <source>
        <dbReference type="Pfam" id="PF07883"/>
    </source>
</evidence>
<dbReference type="EMBL" id="UGGO01000002">
    <property type="protein sequence ID" value="STS10739.1"/>
    <property type="molecule type" value="Genomic_DNA"/>
</dbReference>
<dbReference type="GeneID" id="78382394"/>
<dbReference type="PANTHER" id="PTHR40112:SF1">
    <property type="entry name" value="H2HPP ISOMERASE"/>
    <property type="match status" value="1"/>
</dbReference>
<dbReference type="Proteomes" id="UP000254304">
    <property type="component" value="Unassembled WGS sequence"/>
</dbReference>
<dbReference type="GO" id="GO:0016853">
    <property type="term" value="F:isomerase activity"/>
    <property type="evidence" value="ECO:0007669"/>
    <property type="project" value="UniProtKB-KW"/>
</dbReference>
<dbReference type="SUPFAM" id="SSF51182">
    <property type="entry name" value="RmlC-like cupins"/>
    <property type="match status" value="1"/>
</dbReference>